<dbReference type="CDD" id="cd02022">
    <property type="entry name" value="DPCK"/>
    <property type="match status" value="1"/>
</dbReference>
<sequence>MSNMTFVVGVTGGIGSGKTAVSDHFQRLGITVVDADLASRVVVETGRPALAEIAAHFGPEILQADGTLDRAQLRTAIFKDPSERQWLESLLHPLIRQEIASGLKNASSPYAILVSPLLVESGQSQLTQRVLVVDVPEELQLQRTVNRDNNPPEQVKAIMAAQASRQQRLNYADDVIVNDGSLMDLQEKVEALHQQYLTMAKTSSE</sequence>
<evidence type="ECO:0000256" key="4">
    <source>
        <dbReference type="ARBA" id="ARBA00022993"/>
    </source>
</evidence>
<dbReference type="GO" id="GO:0005524">
    <property type="term" value="F:ATP binding"/>
    <property type="evidence" value="ECO:0007669"/>
    <property type="project" value="UniProtKB-UniRule"/>
</dbReference>
<proteinExistence type="inferred from homology"/>
<dbReference type="AlphaFoldDB" id="A0A9E5MK97"/>
<dbReference type="InterPro" id="IPR001977">
    <property type="entry name" value="Depp_CoAkinase"/>
</dbReference>
<keyword evidence="4 5" id="KW-0173">Coenzyme A biosynthesis</keyword>
<comment type="catalytic activity">
    <reaction evidence="5">
        <text>3'-dephospho-CoA + ATP = ADP + CoA + H(+)</text>
        <dbReference type="Rhea" id="RHEA:18245"/>
        <dbReference type="ChEBI" id="CHEBI:15378"/>
        <dbReference type="ChEBI" id="CHEBI:30616"/>
        <dbReference type="ChEBI" id="CHEBI:57287"/>
        <dbReference type="ChEBI" id="CHEBI:57328"/>
        <dbReference type="ChEBI" id="CHEBI:456216"/>
        <dbReference type="EC" id="2.7.1.24"/>
    </reaction>
</comment>
<keyword evidence="3 5" id="KW-0067">ATP-binding</keyword>
<comment type="function">
    <text evidence="5">Catalyzes the phosphorylation of the 3'-hydroxyl group of dephosphocoenzyme A to form coenzyme A.</text>
</comment>
<dbReference type="GO" id="GO:0005737">
    <property type="term" value="C:cytoplasm"/>
    <property type="evidence" value="ECO:0007669"/>
    <property type="project" value="UniProtKB-SubCell"/>
</dbReference>
<evidence type="ECO:0000256" key="2">
    <source>
        <dbReference type="ARBA" id="ARBA00022741"/>
    </source>
</evidence>
<dbReference type="SUPFAM" id="SSF52540">
    <property type="entry name" value="P-loop containing nucleoside triphosphate hydrolases"/>
    <property type="match status" value="1"/>
</dbReference>
<evidence type="ECO:0000256" key="3">
    <source>
        <dbReference type="ARBA" id="ARBA00022840"/>
    </source>
</evidence>
<feature type="binding site" evidence="5">
    <location>
        <begin position="15"/>
        <end position="20"/>
    </location>
    <ligand>
        <name>ATP</name>
        <dbReference type="ChEBI" id="CHEBI:30616"/>
    </ligand>
</feature>
<reference evidence="7" key="1">
    <citation type="submission" date="2020-03" db="EMBL/GenBank/DDBJ databases">
        <authorList>
            <person name="Guo F."/>
        </authorList>
    </citation>
    <scope>NUCLEOTIDE SEQUENCE</scope>
    <source>
        <strain evidence="7">JCM 30134</strain>
    </source>
</reference>
<dbReference type="PANTHER" id="PTHR10695">
    <property type="entry name" value="DEPHOSPHO-COA KINASE-RELATED"/>
    <property type="match status" value="1"/>
</dbReference>
<evidence type="ECO:0000256" key="1">
    <source>
        <dbReference type="ARBA" id="ARBA00009018"/>
    </source>
</evidence>
<keyword evidence="5 7" id="KW-0418">Kinase</keyword>
<keyword evidence="5" id="KW-0963">Cytoplasm</keyword>
<comment type="caution">
    <text evidence="7">The sequence shown here is derived from an EMBL/GenBank/DDBJ whole genome shotgun (WGS) entry which is preliminary data.</text>
</comment>
<organism evidence="7 8">
    <name type="scientific">Pseudomaricurvus hydrocarbonicus</name>
    <dbReference type="NCBI Taxonomy" id="1470433"/>
    <lineage>
        <taxon>Bacteria</taxon>
        <taxon>Pseudomonadati</taxon>
        <taxon>Pseudomonadota</taxon>
        <taxon>Gammaproteobacteria</taxon>
        <taxon>Cellvibrionales</taxon>
        <taxon>Cellvibrionaceae</taxon>
        <taxon>Pseudomaricurvus</taxon>
    </lineage>
</organism>
<dbReference type="Gene3D" id="3.40.50.300">
    <property type="entry name" value="P-loop containing nucleotide triphosphate hydrolases"/>
    <property type="match status" value="1"/>
</dbReference>
<evidence type="ECO:0000256" key="6">
    <source>
        <dbReference type="NCBIfam" id="TIGR00152"/>
    </source>
</evidence>
<evidence type="ECO:0000313" key="7">
    <source>
        <dbReference type="EMBL" id="NHO65092.1"/>
    </source>
</evidence>
<evidence type="ECO:0000313" key="8">
    <source>
        <dbReference type="Proteomes" id="UP000787472"/>
    </source>
</evidence>
<dbReference type="EMBL" id="JAAONZ010000003">
    <property type="protein sequence ID" value="NHO65092.1"/>
    <property type="molecule type" value="Genomic_DNA"/>
</dbReference>
<dbReference type="NCBIfam" id="TIGR00152">
    <property type="entry name" value="dephospho-CoA kinase"/>
    <property type="match status" value="1"/>
</dbReference>
<dbReference type="InterPro" id="IPR027417">
    <property type="entry name" value="P-loop_NTPase"/>
</dbReference>
<keyword evidence="5 7" id="KW-0808">Transferase</keyword>
<dbReference type="Pfam" id="PF01121">
    <property type="entry name" value="CoaE"/>
    <property type="match status" value="1"/>
</dbReference>
<keyword evidence="2 5" id="KW-0547">Nucleotide-binding</keyword>
<dbReference type="PROSITE" id="PS51219">
    <property type="entry name" value="DPCK"/>
    <property type="match status" value="1"/>
</dbReference>
<dbReference type="GO" id="GO:0004140">
    <property type="term" value="F:dephospho-CoA kinase activity"/>
    <property type="evidence" value="ECO:0007669"/>
    <property type="project" value="UniProtKB-UniRule"/>
</dbReference>
<protein>
    <recommendedName>
        <fullName evidence="5 6">Dephospho-CoA kinase</fullName>
        <ecNumber evidence="5 6">2.7.1.24</ecNumber>
    </recommendedName>
    <alternativeName>
        <fullName evidence="5">Dephosphocoenzyme A kinase</fullName>
    </alternativeName>
</protein>
<dbReference type="GO" id="GO:0015937">
    <property type="term" value="P:coenzyme A biosynthetic process"/>
    <property type="evidence" value="ECO:0007669"/>
    <property type="project" value="UniProtKB-UniRule"/>
</dbReference>
<dbReference type="EC" id="2.7.1.24" evidence="5 6"/>
<comment type="subcellular location">
    <subcellularLocation>
        <location evidence="5">Cytoplasm</location>
    </subcellularLocation>
</comment>
<accession>A0A9E5MK97</accession>
<dbReference type="PANTHER" id="PTHR10695:SF46">
    <property type="entry name" value="BIFUNCTIONAL COENZYME A SYNTHASE-RELATED"/>
    <property type="match status" value="1"/>
</dbReference>
<comment type="similarity">
    <text evidence="1 5">Belongs to the CoaE family.</text>
</comment>
<dbReference type="HAMAP" id="MF_00376">
    <property type="entry name" value="Dephospho_CoA_kinase"/>
    <property type="match status" value="1"/>
</dbReference>
<evidence type="ECO:0000256" key="5">
    <source>
        <dbReference type="HAMAP-Rule" id="MF_00376"/>
    </source>
</evidence>
<keyword evidence="8" id="KW-1185">Reference proteome</keyword>
<name>A0A9E5MK97_9GAMM</name>
<comment type="pathway">
    <text evidence="5">Cofactor biosynthesis; coenzyme A biosynthesis; CoA from (R)-pantothenate: step 5/5.</text>
</comment>
<gene>
    <name evidence="5" type="primary">coaE</name>
    <name evidence="7" type="ORF">G8770_06000</name>
</gene>
<dbReference type="Proteomes" id="UP000787472">
    <property type="component" value="Unassembled WGS sequence"/>
</dbReference>